<dbReference type="Gene3D" id="3.90.1720.10">
    <property type="entry name" value="endopeptidase domain like (from Nostoc punctiforme)"/>
    <property type="match status" value="1"/>
</dbReference>
<dbReference type="SUPFAM" id="SSF54001">
    <property type="entry name" value="Cysteine proteinases"/>
    <property type="match status" value="1"/>
</dbReference>
<sequence length="294" mass="29938">MSVTSPHAAARPAPRTAAASVALALGAAALTGVGTVSVAETAQAAETTYTVRSGDGWWIIAQRTGVSMSTLQSLNGMTAATVLHPGMVLKTSGTATPAPAPAPSTSGSTYTVLAGDGWWIISYRAGVSASVLQSINGMSSSTMLHPGMVLKTTSVSTSSAPAVAPAPAPASKQAAVDYVRAAVRNPSSYYVWGGNGPSGFDCSGLTQQAMAQAGISIPRRAGDQYLAAKSYVPISQAQPGDLVFYANQSTGRIYHVAMYMGGGQLAHALNEDAGLVFTSTTIMKSDMLAVAARY</sequence>
<feature type="signal peptide" evidence="7">
    <location>
        <begin position="1"/>
        <end position="44"/>
    </location>
</feature>
<gene>
    <name evidence="10" type="primary">cwlS_2</name>
    <name evidence="10" type="ORF">NCTC2665_01692</name>
</gene>
<dbReference type="Pfam" id="PF00877">
    <property type="entry name" value="NLPC_P60"/>
    <property type="match status" value="1"/>
</dbReference>
<keyword evidence="2" id="KW-0645">Protease</keyword>
<dbReference type="CDD" id="cd00118">
    <property type="entry name" value="LysM"/>
    <property type="match status" value="2"/>
</dbReference>
<dbReference type="GeneID" id="93345534"/>
<evidence type="ECO:0000256" key="5">
    <source>
        <dbReference type="ARBA" id="ARBA00022801"/>
    </source>
</evidence>
<keyword evidence="5 10" id="KW-0378">Hydrolase</keyword>
<dbReference type="InterPro" id="IPR018392">
    <property type="entry name" value="LysM"/>
</dbReference>
<dbReference type="PANTHER" id="PTHR47359">
    <property type="entry name" value="PEPTIDOGLYCAN DL-ENDOPEPTIDASE CWLO"/>
    <property type="match status" value="1"/>
</dbReference>
<evidence type="ECO:0000259" key="9">
    <source>
        <dbReference type="PROSITE" id="PS51935"/>
    </source>
</evidence>
<keyword evidence="3 7" id="KW-0732">Signal</keyword>
<dbReference type="SUPFAM" id="SSF54106">
    <property type="entry name" value="LysM domain"/>
    <property type="match status" value="2"/>
</dbReference>
<dbReference type="InterPro" id="IPR051794">
    <property type="entry name" value="PG_Endopeptidase_C40"/>
</dbReference>
<dbReference type="InterPro" id="IPR038765">
    <property type="entry name" value="Papain-like_cys_pep_sf"/>
</dbReference>
<evidence type="ECO:0000259" key="8">
    <source>
        <dbReference type="PROSITE" id="PS51782"/>
    </source>
</evidence>
<feature type="chain" id="PRO_5031391766" evidence="7">
    <location>
        <begin position="45"/>
        <end position="294"/>
    </location>
</feature>
<dbReference type="InterPro" id="IPR036779">
    <property type="entry name" value="LysM_dom_sf"/>
</dbReference>
<proteinExistence type="inferred from homology"/>
<accession>A0A7Z7P8C5</accession>
<evidence type="ECO:0000313" key="11">
    <source>
        <dbReference type="Proteomes" id="UP000248985"/>
    </source>
</evidence>
<dbReference type="AlphaFoldDB" id="A0A7Z7P8C5"/>
<dbReference type="Gene3D" id="3.10.350.10">
    <property type="entry name" value="LysM domain"/>
    <property type="match status" value="2"/>
</dbReference>
<dbReference type="EC" id="3.4.19.11" evidence="10"/>
<feature type="domain" description="LysM" evidence="8">
    <location>
        <begin position="47"/>
        <end position="91"/>
    </location>
</feature>
<dbReference type="Proteomes" id="UP000248985">
    <property type="component" value="Chromosome 1"/>
</dbReference>
<dbReference type="PROSITE" id="PS51935">
    <property type="entry name" value="NLPC_P60"/>
    <property type="match status" value="1"/>
</dbReference>
<dbReference type="RefSeq" id="WP_041779776.1">
    <property type="nucleotide sequence ID" value="NC_012803.1"/>
</dbReference>
<dbReference type="Pfam" id="PF01476">
    <property type="entry name" value="LysM"/>
    <property type="match status" value="2"/>
</dbReference>
<evidence type="ECO:0000256" key="4">
    <source>
        <dbReference type="ARBA" id="ARBA00022737"/>
    </source>
</evidence>
<evidence type="ECO:0000256" key="3">
    <source>
        <dbReference type="ARBA" id="ARBA00022729"/>
    </source>
</evidence>
<evidence type="ECO:0000256" key="7">
    <source>
        <dbReference type="SAM" id="SignalP"/>
    </source>
</evidence>
<dbReference type="EMBL" id="LS483396">
    <property type="protein sequence ID" value="SQG49158.1"/>
    <property type="molecule type" value="Genomic_DNA"/>
</dbReference>
<dbReference type="PROSITE" id="PS51782">
    <property type="entry name" value="LYSM"/>
    <property type="match status" value="2"/>
</dbReference>
<evidence type="ECO:0000256" key="6">
    <source>
        <dbReference type="ARBA" id="ARBA00022807"/>
    </source>
</evidence>
<dbReference type="PANTHER" id="PTHR47359:SF3">
    <property type="entry name" value="NLP_P60 DOMAIN-CONTAINING PROTEIN-RELATED"/>
    <property type="match status" value="1"/>
</dbReference>
<evidence type="ECO:0000256" key="2">
    <source>
        <dbReference type="ARBA" id="ARBA00022670"/>
    </source>
</evidence>
<evidence type="ECO:0000256" key="1">
    <source>
        <dbReference type="ARBA" id="ARBA00007074"/>
    </source>
</evidence>
<organism evidence="10 11">
    <name type="scientific">Micrococcus luteus (strain ATCC 4698 / DSM 20030 / JCM 1464 / CCM 169 / CCUG 5858 / IAM 1056 / NBRC 3333 / NCIMB 9278 / NCTC 2665 / VKM Ac-2230)</name>
    <name type="common">Micrococcus lysodeikticus</name>
    <dbReference type="NCBI Taxonomy" id="465515"/>
    <lineage>
        <taxon>Bacteria</taxon>
        <taxon>Bacillati</taxon>
        <taxon>Actinomycetota</taxon>
        <taxon>Actinomycetes</taxon>
        <taxon>Micrococcales</taxon>
        <taxon>Micrococcaceae</taxon>
        <taxon>Micrococcus</taxon>
    </lineage>
</organism>
<feature type="domain" description="LysM" evidence="8">
    <location>
        <begin position="108"/>
        <end position="152"/>
    </location>
</feature>
<dbReference type="InterPro" id="IPR000064">
    <property type="entry name" value="NLP_P60_dom"/>
</dbReference>
<keyword evidence="6" id="KW-0788">Thiol protease</keyword>
<dbReference type="GO" id="GO:0008234">
    <property type="term" value="F:cysteine-type peptidase activity"/>
    <property type="evidence" value="ECO:0007669"/>
    <property type="project" value="UniProtKB-KW"/>
</dbReference>
<reference evidence="10 11" key="1">
    <citation type="submission" date="2018-06" db="EMBL/GenBank/DDBJ databases">
        <authorList>
            <consortium name="Pathogen Informatics"/>
            <person name="Doyle S."/>
        </authorList>
    </citation>
    <scope>NUCLEOTIDE SEQUENCE [LARGE SCALE GENOMIC DNA]</scope>
    <source>
        <strain evidence="10 11">NCTC2665</strain>
    </source>
</reference>
<keyword evidence="4" id="KW-0677">Repeat</keyword>
<comment type="similarity">
    <text evidence="1">Belongs to the peptidase C40 family.</text>
</comment>
<evidence type="ECO:0000313" key="10">
    <source>
        <dbReference type="EMBL" id="SQG49158.1"/>
    </source>
</evidence>
<protein>
    <submittedName>
        <fullName evidence="10">D-gamma-glutamyl-meso-diaminopimelic acid endopeptidase CwlS</fullName>
        <ecNumber evidence="10">3.4.19.11</ecNumber>
    </submittedName>
</protein>
<dbReference type="SMART" id="SM00257">
    <property type="entry name" value="LysM"/>
    <property type="match status" value="2"/>
</dbReference>
<name>A0A7Z7P8C5_MICLC</name>
<feature type="domain" description="NlpC/P60" evidence="9">
    <location>
        <begin position="169"/>
        <end position="294"/>
    </location>
</feature>
<dbReference type="GO" id="GO:0006508">
    <property type="term" value="P:proteolysis"/>
    <property type="evidence" value="ECO:0007669"/>
    <property type="project" value="UniProtKB-KW"/>
</dbReference>